<comment type="caution">
    <text evidence="7">The sequence shown here is derived from an EMBL/GenBank/DDBJ whole genome shotgun (WGS) entry which is preliminary data.</text>
</comment>
<comment type="similarity">
    <text evidence="4">Belongs to the Omp25/RopB family.</text>
</comment>
<dbReference type="InterPro" id="IPR027385">
    <property type="entry name" value="Beta-barrel_OMP"/>
</dbReference>
<dbReference type="PANTHER" id="PTHR34001:SF3">
    <property type="entry name" value="BLL7405 PROTEIN"/>
    <property type="match status" value="1"/>
</dbReference>
<dbReference type="OrthoDB" id="8455142at2"/>
<keyword evidence="3" id="KW-0472">Membrane</keyword>
<evidence type="ECO:0000313" key="7">
    <source>
        <dbReference type="EMBL" id="TWB38031.1"/>
    </source>
</evidence>
<dbReference type="InterPro" id="IPR011250">
    <property type="entry name" value="OMP/PagP_B-barrel"/>
</dbReference>
<dbReference type="EMBL" id="VITR01000013">
    <property type="protein sequence ID" value="TWB38031.1"/>
    <property type="molecule type" value="Genomic_DNA"/>
</dbReference>
<proteinExistence type="inferred from homology"/>
<evidence type="ECO:0000256" key="1">
    <source>
        <dbReference type="ARBA" id="ARBA00004370"/>
    </source>
</evidence>
<feature type="chain" id="PRO_5022124907" evidence="5">
    <location>
        <begin position="25"/>
        <end position="219"/>
    </location>
</feature>
<protein>
    <submittedName>
        <fullName evidence="7">Opacity protein-like surface antigen</fullName>
    </submittedName>
</protein>
<sequence>MRKLGVMGGAAAMAMALLSGAASAQEGASWGGLYVQGFIGDAAGQARQDLTNGRTTGEHSENQVSGGAGLGYGLQVGRLLVGVEGDIASGSGDITAHTPTPDYNYTTHNGWLATGVVRAGYDLGLGFLPYALGGVAAGDVRLHTYRTDGPGSSIDFSHTQVGWTLGAGAEVPLPLDAFRLKVEYRYVDLDKADGSGSLGNAVSGTLRQNLVRLALAFRI</sequence>
<comment type="subcellular location">
    <subcellularLocation>
        <location evidence="1">Membrane</location>
    </subcellularLocation>
</comment>
<dbReference type="Proteomes" id="UP000315751">
    <property type="component" value="Unassembled WGS sequence"/>
</dbReference>
<keyword evidence="8" id="KW-1185">Reference proteome</keyword>
<reference evidence="7 8" key="1">
    <citation type="submission" date="2019-06" db="EMBL/GenBank/DDBJ databases">
        <title>Genomic Encyclopedia of Type Strains, Phase IV (KMG-V): Genome sequencing to study the core and pangenomes of soil and plant-associated prokaryotes.</title>
        <authorList>
            <person name="Whitman W."/>
        </authorList>
    </citation>
    <scope>NUCLEOTIDE SEQUENCE [LARGE SCALE GENOMIC DNA]</scope>
    <source>
        <strain evidence="7 8">BR 11622</strain>
    </source>
</reference>
<evidence type="ECO:0000256" key="4">
    <source>
        <dbReference type="ARBA" id="ARBA00038306"/>
    </source>
</evidence>
<evidence type="ECO:0000256" key="5">
    <source>
        <dbReference type="SAM" id="SignalP"/>
    </source>
</evidence>
<evidence type="ECO:0000313" key="8">
    <source>
        <dbReference type="Proteomes" id="UP000315751"/>
    </source>
</evidence>
<dbReference type="RefSeq" id="WP_145734789.1">
    <property type="nucleotide sequence ID" value="NZ_VITR01000013.1"/>
</dbReference>
<dbReference type="PANTHER" id="PTHR34001">
    <property type="entry name" value="BLL7405 PROTEIN"/>
    <property type="match status" value="1"/>
</dbReference>
<dbReference type="SUPFAM" id="SSF56925">
    <property type="entry name" value="OMPA-like"/>
    <property type="match status" value="1"/>
</dbReference>
<dbReference type="InterPro" id="IPR051692">
    <property type="entry name" value="OMP-like"/>
</dbReference>
<evidence type="ECO:0000256" key="2">
    <source>
        <dbReference type="ARBA" id="ARBA00022729"/>
    </source>
</evidence>
<accession>A0A560GW47</accession>
<dbReference type="Gene3D" id="2.40.160.20">
    <property type="match status" value="1"/>
</dbReference>
<dbReference type="GO" id="GO:0016020">
    <property type="term" value="C:membrane"/>
    <property type="evidence" value="ECO:0007669"/>
    <property type="project" value="UniProtKB-SubCell"/>
</dbReference>
<dbReference type="Pfam" id="PF13505">
    <property type="entry name" value="OMP_b-brl"/>
    <property type="match status" value="1"/>
</dbReference>
<evidence type="ECO:0000259" key="6">
    <source>
        <dbReference type="Pfam" id="PF13505"/>
    </source>
</evidence>
<feature type="signal peptide" evidence="5">
    <location>
        <begin position="1"/>
        <end position="24"/>
    </location>
</feature>
<organism evidence="7 8">
    <name type="scientific">Nitrospirillum amazonense</name>
    <dbReference type="NCBI Taxonomy" id="28077"/>
    <lineage>
        <taxon>Bacteria</taxon>
        <taxon>Pseudomonadati</taxon>
        <taxon>Pseudomonadota</taxon>
        <taxon>Alphaproteobacteria</taxon>
        <taxon>Rhodospirillales</taxon>
        <taxon>Azospirillaceae</taxon>
        <taxon>Nitrospirillum</taxon>
    </lineage>
</organism>
<keyword evidence="2 5" id="KW-0732">Signal</keyword>
<gene>
    <name evidence="7" type="ORF">FBZ90_11322</name>
</gene>
<feature type="domain" description="Outer membrane protein beta-barrel" evidence="6">
    <location>
        <begin position="14"/>
        <end position="194"/>
    </location>
</feature>
<evidence type="ECO:0000256" key="3">
    <source>
        <dbReference type="ARBA" id="ARBA00023136"/>
    </source>
</evidence>
<name>A0A560GW47_9PROT</name>
<dbReference type="AlphaFoldDB" id="A0A560GW47"/>